<evidence type="ECO:0000313" key="2">
    <source>
        <dbReference type="EMBL" id="KZE67943.1"/>
    </source>
</evidence>
<dbReference type="RefSeq" id="WP_066238336.1">
    <property type="nucleotide sequence ID" value="NZ_LRFC01000006.1"/>
</dbReference>
<dbReference type="AlphaFoldDB" id="A0A165NWC2"/>
<sequence length="149" mass="16086">MKLKKPLFAIVMGISLLSFGTGASAAENDGLVDSSVAQSYKQLKPGTISIMAAPTNTSTTTVYNNFEGAYAVSKSTSTTTEDYIYAKCRTFNGSGEVLNTKTVSQYDSSYVAAKAVNGTFYIANDWAVGNHTYKLSGYNDVVHETRDDW</sequence>
<keyword evidence="3" id="KW-1185">Reference proteome</keyword>
<organism evidence="2 3">
    <name type="scientific">Fictibacillus phosphorivorans</name>
    <dbReference type="NCBI Taxonomy" id="1221500"/>
    <lineage>
        <taxon>Bacteria</taxon>
        <taxon>Bacillati</taxon>
        <taxon>Bacillota</taxon>
        <taxon>Bacilli</taxon>
        <taxon>Bacillales</taxon>
        <taxon>Fictibacillaceae</taxon>
        <taxon>Fictibacillus</taxon>
    </lineage>
</organism>
<feature type="signal peptide" evidence="1">
    <location>
        <begin position="1"/>
        <end position="25"/>
    </location>
</feature>
<dbReference type="Proteomes" id="UP000076567">
    <property type="component" value="Unassembled WGS sequence"/>
</dbReference>
<accession>A0A165NWC2</accession>
<reference evidence="3" key="1">
    <citation type="submission" date="2016-01" db="EMBL/GenBank/DDBJ databases">
        <title>Draft genome of Chromobacterium sp. F49.</title>
        <authorList>
            <person name="Hong K.W."/>
        </authorList>
    </citation>
    <scope>NUCLEOTIDE SEQUENCE [LARGE SCALE GENOMIC DNA]</scope>
    <source>
        <strain evidence="3">P7IIIA</strain>
    </source>
</reference>
<comment type="caution">
    <text evidence="2">The sequence shown here is derived from an EMBL/GenBank/DDBJ whole genome shotgun (WGS) entry which is preliminary data.</text>
</comment>
<evidence type="ECO:0008006" key="4">
    <source>
        <dbReference type="Google" id="ProtNLM"/>
    </source>
</evidence>
<gene>
    <name evidence="2" type="ORF">AWM68_17370</name>
</gene>
<evidence type="ECO:0000313" key="3">
    <source>
        <dbReference type="Proteomes" id="UP000076567"/>
    </source>
</evidence>
<protein>
    <recommendedName>
        <fullName evidence="4">XoxI protein</fullName>
    </recommendedName>
</protein>
<dbReference type="EMBL" id="LRFC01000006">
    <property type="protein sequence ID" value="KZE67943.1"/>
    <property type="molecule type" value="Genomic_DNA"/>
</dbReference>
<evidence type="ECO:0000256" key="1">
    <source>
        <dbReference type="SAM" id="SignalP"/>
    </source>
</evidence>
<proteinExistence type="predicted"/>
<name>A0A165NWC2_9BACL</name>
<keyword evidence="1" id="KW-0732">Signal</keyword>
<feature type="chain" id="PRO_5007863616" description="XoxI protein" evidence="1">
    <location>
        <begin position="26"/>
        <end position="149"/>
    </location>
</feature>
<dbReference type="OrthoDB" id="2918945at2"/>